<reference evidence="1 2" key="3">
    <citation type="submission" date="2020-02" db="EMBL/GenBank/DDBJ databases">
        <title>Flavobacterium profundi sp. nov., isolated from a deep-sea seamount.</title>
        <authorList>
            <person name="Zhang D.-C."/>
        </authorList>
    </citation>
    <scope>NUCLEOTIDE SEQUENCE [LARGE SCALE GENOMIC DNA]</scope>
    <source>
        <strain evidence="1 2">EC11</strain>
    </source>
</reference>
<name>A0ABX0IL29_9FLAO</name>
<proteinExistence type="predicted"/>
<dbReference type="SUPFAM" id="SSF49464">
    <property type="entry name" value="Carboxypeptidase regulatory domain-like"/>
    <property type="match status" value="1"/>
</dbReference>
<sequence length="130" mass="15028">MKYIFTIIFVSFYTSFLAQIEVNGTVLDINNNPLSNVAIYVNGTTLGTTSDFEGKFTLILPSKLNTYIVVSYVGYKPQYFIIEESSFQLNVILEEDRIELREVTLDKTRFSREQLLQLFKELFLGNTEQD</sequence>
<evidence type="ECO:0008006" key="3">
    <source>
        <dbReference type="Google" id="ProtNLM"/>
    </source>
</evidence>
<dbReference type="EMBL" id="VEVQ02000001">
    <property type="protein sequence ID" value="NHN24512.1"/>
    <property type="molecule type" value="Genomic_DNA"/>
</dbReference>
<comment type="caution">
    <text evidence="1">The sequence shown here is derived from an EMBL/GenBank/DDBJ whole genome shotgun (WGS) entry which is preliminary data.</text>
</comment>
<dbReference type="InterPro" id="IPR008969">
    <property type="entry name" value="CarboxyPept-like_regulatory"/>
</dbReference>
<dbReference type="RefSeq" id="WP_140959644.1">
    <property type="nucleotide sequence ID" value="NZ_VEVQ02000001.1"/>
</dbReference>
<gene>
    <name evidence="1" type="ORF">FIA58_002385</name>
</gene>
<reference evidence="2" key="1">
    <citation type="submission" date="2019-05" db="EMBL/GenBank/DDBJ databases">
        <title>Flavobacterium profundi sp. nov., isolated from a deep-sea seamount.</title>
        <authorList>
            <person name="Zhang D.-C."/>
        </authorList>
    </citation>
    <scope>NUCLEOTIDE SEQUENCE [LARGE SCALE GENOMIC DNA]</scope>
    <source>
        <strain evidence="2">EC11</strain>
    </source>
</reference>
<evidence type="ECO:0000313" key="2">
    <source>
        <dbReference type="Proteomes" id="UP000817854"/>
    </source>
</evidence>
<protein>
    <recommendedName>
        <fullName evidence="3">TonB-dependent receptor SusC</fullName>
    </recommendedName>
</protein>
<keyword evidence="2" id="KW-1185">Reference proteome</keyword>
<evidence type="ECO:0000313" key="1">
    <source>
        <dbReference type="EMBL" id="NHN24512.1"/>
    </source>
</evidence>
<accession>A0ABX0IL29</accession>
<organism evidence="1 2">
    <name type="scientific">Flavobacterium jejuense</name>
    <dbReference type="NCBI Taxonomy" id="1544455"/>
    <lineage>
        <taxon>Bacteria</taxon>
        <taxon>Pseudomonadati</taxon>
        <taxon>Bacteroidota</taxon>
        <taxon>Flavobacteriia</taxon>
        <taxon>Flavobacteriales</taxon>
        <taxon>Flavobacteriaceae</taxon>
        <taxon>Flavobacterium</taxon>
    </lineage>
</organism>
<dbReference type="Gene3D" id="2.60.40.1120">
    <property type="entry name" value="Carboxypeptidase-like, regulatory domain"/>
    <property type="match status" value="1"/>
</dbReference>
<dbReference type="Proteomes" id="UP000817854">
    <property type="component" value="Unassembled WGS sequence"/>
</dbReference>
<reference evidence="1 2" key="2">
    <citation type="submission" date="2019-05" db="EMBL/GenBank/DDBJ databases">
        <authorList>
            <person name="Lianzixin W."/>
        </authorList>
    </citation>
    <scope>NUCLEOTIDE SEQUENCE [LARGE SCALE GENOMIC DNA]</scope>
    <source>
        <strain evidence="1 2">EC11</strain>
    </source>
</reference>
<dbReference type="Pfam" id="PF13715">
    <property type="entry name" value="CarbopepD_reg_2"/>
    <property type="match status" value="1"/>
</dbReference>